<dbReference type="Proteomes" id="UP000199636">
    <property type="component" value="Unassembled WGS sequence"/>
</dbReference>
<keyword evidence="4" id="KW-1185">Reference proteome</keyword>
<dbReference type="Pfam" id="PF02583">
    <property type="entry name" value="Trns_repr_metal"/>
    <property type="match status" value="1"/>
</dbReference>
<dbReference type="GO" id="GO:0046872">
    <property type="term" value="F:metal ion binding"/>
    <property type="evidence" value="ECO:0007669"/>
    <property type="project" value="InterPro"/>
</dbReference>
<evidence type="ECO:0000256" key="1">
    <source>
        <dbReference type="ARBA" id="ARBA00005260"/>
    </source>
</evidence>
<evidence type="ECO:0000256" key="2">
    <source>
        <dbReference type="SAM" id="MobiDB-lite"/>
    </source>
</evidence>
<comment type="similarity">
    <text evidence="1">Belongs to the FrmR/RcnR family.</text>
</comment>
<dbReference type="EMBL" id="FNDS01000010">
    <property type="protein sequence ID" value="SDI50586.1"/>
    <property type="molecule type" value="Genomic_DNA"/>
</dbReference>
<organism evidence="3 4">
    <name type="scientific">Pseudomonas panipatensis</name>
    <dbReference type="NCBI Taxonomy" id="428992"/>
    <lineage>
        <taxon>Bacteria</taxon>
        <taxon>Pseudomonadati</taxon>
        <taxon>Pseudomonadota</taxon>
        <taxon>Gammaproteobacteria</taxon>
        <taxon>Pseudomonadales</taxon>
        <taxon>Pseudomonadaceae</taxon>
        <taxon>Pseudomonas</taxon>
    </lineage>
</organism>
<feature type="region of interest" description="Disordered" evidence="2">
    <location>
        <begin position="1"/>
        <end position="27"/>
    </location>
</feature>
<evidence type="ECO:0000313" key="3">
    <source>
        <dbReference type="EMBL" id="SDI50586.1"/>
    </source>
</evidence>
<proteinExistence type="inferred from homology"/>
<protein>
    <submittedName>
        <fullName evidence="3">DNA-binding transcriptional regulator, FrmR family</fullName>
    </submittedName>
</protein>
<dbReference type="PANTHER" id="PTHR33677">
    <property type="entry name" value="TRANSCRIPTIONAL REPRESSOR FRMR-RELATED"/>
    <property type="match status" value="1"/>
</dbReference>
<reference evidence="4" key="1">
    <citation type="submission" date="2016-10" db="EMBL/GenBank/DDBJ databases">
        <authorList>
            <person name="Varghese N."/>
            <person name="Submissions S."/>
        </authorList>
    </citation>
    <scope>NUCLEOTIDE SEQUENCE [LARGE SCALE GENOMIC DNA]</scope>
    <source>
        <strain evidence="4">CCM 7469</strain>
    </source>
</reference>
<dbReference type="Gene3D" id="1.20.58.1000">
    <property type="entry name" value="Metal-sensitive repressor, helix protomer"/>
    <property type="match status" value="1"/>
</dbReference>
<sequence>MGATACRYVTAEPASRREASRDLSRKRDITPQEAMLNRLARVEGQIRGLQVMIRRGDECESIAVQFSAARKALDKAYQEMLACLLEEALMEPEQDAGATLKRVRTIFTKYT</sequence>
<dbReference type="GO" id="GO:0003677">
    <property type="term" value="F:DNA binding"/>
    <property type="evidence" value="ECO:0007669"/>
    <property type="project" value="UniProtKB-KW"/>
</dbReference>
<dbReference type="GO" id="GO:0045892">
    <property type="term" value="P:negative regulation of DNA-templated transcription"/>
    <property type="evidence" value="ECO:0007669"/>
    <property type="project" value="UniProtKB-ARBA"/>
</dbReference>
<feature type="compositionally biased region" description="Basic and acidic residues" evidence="2">
    <location>
        <begin position="14"/>
        <end position="27"/>
    </location>
</feature>
<gene>
    <name evidence="3" type="ORF">SAMN05216272_110148</name>
</gene>
<dbReference type="AlphaFoldDB" id="A0A1G8L4F6"/>
<dbReference type="PANTHER" id="PTHR33677:SF5">
    <property type="entry name" value="TRANSCRIPTIONAL REPRESSOR FRMR"/>
    <property type="match status" value="1"/>
</dbReference>
<evidence type="ECO:0000313" key="4">
    <source>
        <dbReference type="Proteomes" id="UP000199636"/>
    </source>
</evidence>
<name>A0A1G8L4F6_9PSED</name>
<keyword evidence="3" id="KW-0238">DNA-binding</keyword>
<dbReference type="STRING" id="428992.SAMN05216272_110148"/>
<dbReference type="InterPro" id="IPR038390">
    <property type="entry name" value="Metal_Tscrpt_repr_sf"/>
</dbReference>
<accession>A0A1G8L4F6</accession>
<dbReference type="InterPro" id="IPR003735">
    <property type="entry name" value="Metal_Tscrpt_repr"/>
</dbReference>